<keyword evidence="3 5" id="KW-1133">Transmembrane helix</keyword>
<dbReference type="InterPro" id="IPR036719">
    <property type="entry name" value="Neuro-gated_channel_TM_sf"/>
</dbReference>
<dbReference type="InterPro" id="IPR006201">
    <property type="entry name" value="Neur_channel"/>
</dbReference>
<dbReference type="Proteomes" id="UP001152320">
    <property type="component" value="Chromosome 3"/>
</dbReference>
<evidence type="ECO:0000256" key="1">
    <source>
        <dbReference type="ARBA" id="ARBA00004141"/>
    </source>
</evidence>
<feature type="domain" description="Neurotransmitter-gated ion-channel ligand-binding" evidence="6">
    <location>
        <begin position="31"/>
        <end position="136"/>
    </location>
</feature>
<dbReference type="PANTHER" id="PTHR18945">
    <property type="entry name" value="NEUROTRANSMITTER GATED ION CHANNEL"/>
    <property type="match status" value="1"/>
</dbReference>
<dbReference type="Gene3D" id="2.70.170.10">
    <property type="entry name" value="Neurotransmitter-gated ion-channel ligand-binding domain"/>
    <property type="match status" value="1"/>
</dbReference>
<dbReference type="InterPro" id="IPR018000">
    <property type="entry name" value="Neurotransmitter_ion_chnl_CS"/>
</dbReference>
<dbReference type="PROSITE" id="PS00236">
    <property type="entry name" value="NEUROTR_ION_CHANNEL"/>
    <property type="match status" value="1"/>
</dbReference>
<dbReference type="GO" id="GO:0004888">
    <property type="term" value="F:transmembrane signaling receptor activity"/>
    <property type="evidence" value="ECO:0007669"/>
    <property type="project" value="InterPro"/>
</dbReference>
<dbReference type="InterPro" id="IPR006029">
    <property type="entry name" value="Neurotrans-gated_channel_TM"/>
</dbReference>
<dbReference type="EMBL" id="JAIZAY010000003">
    <property type="protein sequence ID" value="KAJ8045827.1"/>
    <property type="molecule type" value="Genomic_DNA"/>
</dbReference>
<gene>
    <name evidence="8" type="ORF">HOLleu_08924</name>
</gene>
<dbReference type="CDD" id="cd19051">
    <property type="entry name" value="LGIC_TM_cation"/>
    <property type="match status" value="1"/>
</dbReference>
<evidence type="ECO:0000313" key="8">
    <source>
        <dbReference type="EMBL" id="KAJ8045827.1"/>
    </source>
</evidence>
<accession>A0A9Q1CI43</accession>
<evidence type="ECO:0000259" key="7">
    <source>
        <dbReference type="Pfam" id="PF02932"/>
    </source>
</evidence>
<feature type="domain" description="Neurotransmitter-gated ion-channel transmembrane" evidence="7">
    <location>
        <begin position="146"/>
        <end position="201"/>
    </location>
</feature>
<keyword evidence="2 5" id="KW-0812">Transmembrane</keyword>
<keyword evidence="4 5" id="KW-0472">Membrane</keyword>
<name>A0A9Q1CI43_HOLLE</name>
<dbReference type="InterPro" id="IPR036734">
    <property type="entry name" value="Neur_chan_lig-bd_sf"/>
</dbReference>
<keyword evidence="8" id="KW-0675">Receptor</keyword>
<evidence type="ECO:0000313" key="9">
    <source>
        <dbReference type="Proteomes" id="UP001152320"/>
    </source>
</evidence>
<dbReference type="InterPro" id="IPR038050">
    <property type="entry name" value="Neuro_actylchol_rec"/>
</dbReference>
<proteinExistence type="predicted"/>
<dbReference type="SUPFAM" id="SSF90112">
    <property type="entry name" value="Neurotransmitter-gated ion-channel transmembrane pore"/>
    <property type="match status" value="1"/>
</dbReference>
<dbReference type="AlphaFoldDB" id="A0A9Q1CI43"/>
<sequence length="202" mass="23214">MRFLTVLFCNFYQYSQLIRIGTGPTTTNVNEPLIVVNHLGQAVYYEILQLTVFCKMNVRLFPFDSHECTQRYTSYTYDGKELRLHPKLDSSAAEYVAVQNGVWFLKNFKVKEIVEYYLCCPNPYVEIHVTLFIQRESSFYMFNIGIPTLFLSLITLSVFYLHPESGERISLSVSNVLALVIFQQLLAASMPPTGDHTPIIGE</sequence>
<dbReference type="GO" id="GO:0016020">
    <property type="term" value="C:membrane"/>
    <property type="evidence" value="ECO:0007669"/>
    <property type="project" value="UniProtKB-SubCell"/>
</dbReference>
<dbReference type="OrthoDB" id="5975154at2759"/>
<feature type="transmembrane region" description="Helical" evidence="5">
    <location>
        <begin position="140"/>
        <end position="163"/>
    </location>
</feature>
<protein>
    <submittedName>
        <fullName evidence="8">Neuronal acetylcholine receptor subunit alpha-9-II</fullName>
    </submittedName>
</protein>
<dbReference type="InterPro" id="IPR006202">
    <property type="entry name" value="Neur_chan_lig-bd"/>
</dbReference>
<comment type="caution">
    <text evidence="8">The sequence shown here is derived from an EMBL/GenBank/DDBJ whole genome shotgun (WGS) entry which is preliminary data.</text>
</comment>
<dbReference type="GO" id="GO:0005230">
    <property type="term" value="F:extracellular ligand-gated monoatomic ion channel activity"/>
    <property type="evidence" value="ECO:0007669"/>
    <property type="project" value="InterPro"/>
</dbReference>
<dbReference type="Pfam" id="PF02931">
    <property type="entry name" value="Neur_chan_LBD"/>
    <property type="match status" value="1"/>
</dbReference>
<dbReference type="Pfam" id="PF02932">
    <property type="entry name" value="Neur_chan_memb"/>
    <property type="match status" value="1"/>
</dbReference>
<dbReference type="SUPFAM" id="SSF63712">
    <property type="entry name" value="Nicotinic receptor ligand binding domain-like"/>
    <property type="match status" value="1"/>
</dbReference>
<evidence type="ECO:0000259" key="6">
    <source>
        <dbReference type="Pfam" id="PF02931"/>
    </source>
</evidence>
<feature type="transmembrane region" description="Helical" evidence="5">
    <location>
        <begin position="169"/>
        <end position="188"/>
    </location>
</feature>
<keyword evidence="9" id="KW-1185">Reference proteome</keyword>
<organism evidence="8 9">
    <name type="scientific">Holothuria leucospilota</name>
    <name type="common">Black long sea cucumber</name>
    <name type="synonym">Mertensiothuria leucospilota</name>
    <dbReference type="NCBI Taxonomy" id="206669"/>
    <lineage>
        <taxon>Eukaryota</taxon>
        <taxon>Metazoa</taxon>
        <taxon>Echinodermata</taxon>
        <taxon>Eleutherozoa</taxon>
        <taxon>Echinozoa</taxon>
        <taxon>Holothuroidea</taxon>
        <taxon>Aspidochirotacea</taxon>
        <taxon>Aspidochirotida</taxon>
        <taxon>Holothuriidae</taxon>
        <taxon>Holothuria</taxon>
    </lineage>
</organism>
<evidence type="ECO:0000256" key="2">
    <source>
        <dbReference type="ARBA" id="ARBA00022692"/>
    </source>
</evidence>
<evidence type="ECO:0000256" key="4">
    <source>
        <dbReference type="ARBA" id="ARBA00023136"/>
    </source>
</evidence>
<evidence type="ECO:0000256" key="3">
    <source>
        <dbReference type="ARBA" id="ARBA00022989"/>
    </source>
</evidence>
<dbReference type="Gene3D" id="1.20.58.390">
    <property type="entry name" value="Neurotransmitter-gated ion-channel transmembrane domain"/>
    <property type="match status" value="1"/>
</dbReference>
<evidence type="ECO:0000256" key="5">
    <source>
        <dbReference type="SAM" id="Phobius"/>
    </source>
</evidence>
<comment type="subcellular location">
    <subcellularLocation>
        <location evidence="1">Membrane</location>
        <topology evidence="1">Multi-pass membrane protein</topology>
    </subcellularLocation>
</comment>
<reference evidence="8" key="1">
    <citation type="submission" date="2021-10" db="EMBL/GenBank/DDBJ databases">
        <title>Tropical sea cucumber genome reveals ecological adaptation and Cuvierian tubules defense mechanism.</title>
        <authorList>
            <person name="Chen T."/>
        </authorList>
    </citation>
    <scope>NUCLEOTIDE SEQUENCE</scope>
    <source>
        <strain evidence="8">Nanhai2018</strain>
        <tissue evidence="8">Muscle</tissue>
    </source>
</reference>